<dbReference type="PANTHER" id="PTHR31313:SF81">
    <property type="entry name" value="TY1 ENHANCER ACTIVATOR"/>
    <property type="match status" value="1"/>
</dbReference>
<keyword evidence="5" id="KW-0804">Transcription</keyword>
<keyword evidence="2" id="KW-0862">Zinc</keyword>
<keyword evidence="1" id="KW-0479">Metal-binding</keyword>
<evidence type="ECO:0000256" key="4">
    <source>
        <dbReference type="ARBA" id="ARBA00023125"/>
    </source>
</evidence>
<organism evidence="9 10">
    <name type="scientific">Venturia inaequalis</name>
    <name type="common">Apple scab fungus</name>
    <dbReference type="NCBI Taxonomy" id="5025"/>
    <lineage>
        <taxon>Eukaryota</taxon>
        <taxon>Fungi</taxon>
        <taxon>Dikarya</taxon>
        <taxon>Ascomycota</taxon>
        <taxon>Pezizomycotina</taxon>
        <taxon>Dothideomycetes</taxon>
        <taxon>Pleosporomycetidae</taxon>
        <taxon>Venturiales</taxon>
        <taxon>Venturiaceae</taxon>
        <taxon>Venturia</taxon>
    </lineage>
</organism>
<dbReference type="CDD" id="cd12148">
    <property type="entry name" value="fungal_TF_MHR"/>
    <property type="match status" value="1"/>
</dbReference>
<sequence length="659" mass="74325">MDAASTHRPIVRWRQTGLLVMRKYIDEDLIIRLESQVESLKYEVMQYRRIYAPKEFPGGSGLASKTILDDVQERGLDSTSKDASSSPFARGQSGENRYQTPADAVDVRSQTAMEDLASLMLTMDIEDRGEPSFMIPSAKMRPSDHINPSMSHSSHQLQHAASELQRFPSSDPQSIIRKDLIQDFTNNFNIFHHFLESGDPIHTSIDEPKQGGLDLQFRNHALYAVATHFSKLPNSVDLGVQYAEFAESIVLRCMRETPNDLVSQGLTLLAWRELMLGNDSMAYNYIAMTTGLILHLGLHVSAHSRIAGTTGFGNNPGLRRRVRSFWAYFSVDRLITASLGMNCTMHWQRVKSPSFLTILERSPTLDELAHDQFCQLWHLWDSCMDQVYAFGWSDLSSDERNRLVTRSHDALEDFYRQVDDRFKIRNMGDSVSASIIWFNVAYHAAVLLIHRPFLNEPAGSFTLNFAMRCATSAAASISNIVRYSKSAEFCIVAPQVIDYIMSASVVHLLNATSGRTALGRQSANGLKSCMNALTYMQPKWNSRVQLSVRRIQELAHKWEVVWALPLQVSQPLEQQQQQPQPSKESDCTTTETCFVSGSGGVPYDTANFAEDTLADNVAFGMSSWNMDQYESALANVPTDFQENWNFDFLFDQNGNLVDL</sequence>
<dbReference type="GO" id="GO:0003677">
    <property type="term" value="F:DNA binding"/>
    <property type="evidence" value="ECO:0007669"/>
    <property type="project" value="UniProtKB-KW"/>
</dbReference>
<accession>A0A8H3VN66</accession>
<keyword evidence="4" id="KW-0238">DNA-binding</keyword>
<dbReference type="GO" id="GO:0008270">
    <property type="term" value="F:zinc ion binding"/>
    <property type="evidence" value="ECO:0007669"/>
    <property type="project" value="InterPro"/>
</dbReference>
<proteinExistence type="predicted"/>
<dbReference type="AlphaFoldDB" id="A0A8H3VN66"/>
<keyword evidence="3" id="KW-0805">Transcription regulation</keyword>
<evidence type="ECO:0000256" key="6">
    <source>
        <dbReference type="ARBA" id="ARBA00023242"/>
    </source>
</evidence>
<evidence type="ECO:0000256" key="7">
    <source>
        <dbReference type="SAM" id="MobiDB-lite"/>
    </source>
</evidence>
<evidence type="ECO:0000256" key="5">
    <source>
        <dbReference type="ARBA" id="ARBA00023163"/>
    </source>
</evidence>
<feature type="compositionally biased region" description="Polar residues" evidence="7">
    <location>
        <begin position="81"/>
        <end position="99"/>
    </location>
</feature>
<name>A0A8H3VN66_VENIN</name>
<dbReference type="Proteomes" id="UP000490939">
    <property type="component" value="Unassembled WGS sequence"/>
</dbReference>
<reference evidence="9 10" key="1">
    <citation type="submission" date="2019-07" db="EMBL/GenBank/DDBJ databases">
        <title>Venturia inaequalis Genome Resource.</title>
        <authorList>
            <person name="Lichtner F.J."/>
        </authorList>
    </citation>
    <scope>NUCLEOTIDE SEQUENCE [LARGE SCALE GENOMIC DNA]</scope>
    <source>
        <strain evidence="9 10">DMI_063113</strain>
    </source>
</reference>
<comment type="caution">
    <text evidence="9">The sequence shown here is derived from an EMBL/GenBank/DDBJ whole genome shotgun (WGS) entry which is preliminary data.</text>
</comment>
<evidence type="ECO:0000313" key="9">
    <source>
        <dbReference type="EMBL" id="KAE9990748.1"/>
    </source>
</evidence>
<feature type="domain" description="Xylanolytic transcriptional activator regulatory" evidence="8">
    <location>
        <begin position="221"/>
        <end position="351"/>
    </location>
</feature>
<dbReference type="EMBL" id="WNWR01000123">
    <property type="protein sequence ID" value="KAE9990748.1"/>
    <property type="molecule type" value="Genomic_DNA"/>
</dbReference>
<evidence type="ECO:0000256" key="2">
    <source>
        <dbReference type="ARBA" id="ARBA00022833"/>
    </source>
</evidence>
<evidence type="ECO:0000259" key="8">
    <source>
        <dbReference type="Pfam" id="PF04082"/>
    </source>
</evidence>
<evidence type="ECO:0000313" key="10">
    <source>
        <dbReference type="Proteomes" id="UP000490939"/>
    </source>
</evidence>
<protein>
    <recommendedName>
        <fullName evidence="8">Xylanolytic transcriptional activator regulatory domain-containing protein</fullName>
    </recommendedName>
</protein>
<dbReference type="OrthoDB" id="10249920at2759"/>
<dbReference type="Pfam" id="PF04082">
    <property type="entry name" value="Fungal_trans"/>
    <property type="match status" value="1"/>
</dbReference>
<dbReference type="PANTHER" id="PTHR31313">
    <property type="entry name" value="TY1 ENHANCER ACTIVATOR"/>
    <property type="match status" value="1"/>
</dbReference>
<evidence type="ECO:0000256" key="1">
    <source>
        <dbReference type="ARBA" id="ARBA00022723"/>
    </source>
</evidence>
<feature type="region of interest" description="Disordered" evidence="7">
    <location>
        <begin position="74"/>
        <end position="101"/>
    </location>
</feature>
<keyword evidence="10" id="KW-1185">Reference proteome</keyword>
<gene>
    <name evidence="9" type="ORF">EG327_000981</name>
</gene>
<dbReference type="GO" id="GO:0006351">
    <property type="term" value="P:DNA-templated transcription"/>
    <property type="evidence" value="ECO:0007669"/>
    <property type="project" value="InterPro"/>
</dbReference>
<dbReference type="InterPro" id="IPR007219">
    <property type="entry name" value="XnlR_reg_dom"/>
</dbReference>
<evidence type="ECO:0000256" key="3">
    <source>
        <dbReference type="ARBA" id="ARBA00023015"/>
    </source>
</evidence>
<keyword evidence="6" id="KW-0539">Nucleus</keyword>
<dbReference type="InterPro" id="IPR051615">
    <property type="entry name" value="Transcr_Regulatory_Elem"/>
</dbReference>